<dbReference type="Gene3D" id="3.90.550.10">
    <property type="entry name" value="Spore Coat Polysaccharide Biosynthesis Protein SpsA, Chain A"/>
    <property type="match status" value="1"/>
</dbReference>
<dbReference type="AlphaFoldDB" id="U1RUZ4"/>
<dbReference type="PANTHER" id="PTHR43179:SF7">
    <property type="entry name" value="RHAMNOSYLTRANSFERASE WBBL"/>
    <property type="match status" value="1"/>
</dbReference>
<protein>
    <submittedName>
        <fullName evidence="1">Glycosyltransferase family protein</fullName>
    </submittedName>
</protein>
<dbReference type="GO" id="GO:0016740">
    <property type="term" value="F:transferase activity"/>
    <property type="evidence" value="ECO:0007669"/>
    <property type="project" value="UniProtKB-KW"/>
</dbReference>
<evidence type="ECO:0000313" key="1">
    <source>
        <dbReference type="EMBL" id="ERH22267.1"/>
    </source>
</evidence>
<keyword evidence="1" id="KW-0808">Transferase</keyword>
<dbReference type="Proteomes" id="UP000016536">
    <property type="component" value="Unassembled WGS sequence"/>
</dbReference>
<accession>U1RUZ4</accession>
<dbReference type="InterPro" id="IPR029044">
    <property type="entry name" value="Nucleotide-diphossugar_trans"/>
</dbReference>
<dbReference type="EMBL" id="AWSE01000192">
    <property type="protein sequence ID" value="ERH22267.1"/>
    <property type="molecule type" value="Genomic_DNA"/>
</dbReference>
<reference evidence="1 2" key="1">
    <citation type="submission" date="2013-08" db="EMBL/GenBank/DDBJ databases">
        <authorList>
            <person name="Weinstock G."/>
            <person name="Sodergren E."/>
            <person name="Wylie T."/>
            <person name="Fulton L."/>
            <person name="Fulton R."/>
            <person name="Fronick C."/>
            <person name="O'Laughlin M."/>
            <person name="Godfrey J."/>
            <person name="Miner T."/>
            <person name="Herter B."/>
            <person name="Appelbaum E."/>
            <person name="Cordes M."/>
            <person name="Lek S."/>
            <person name="Wollam A."/>
            <person name="Pepin K.H."/>
            <person name="Palsikar V.B."/>
            <person name="Mitreva M."/>
            <person name="Wilson R.K."/>
        </authorList>
    </citation>
    <scope>NUCLEOTIDE SEQUENCE [LARGE SCALE GENOMIC DNA]</scope>
    <source>
        <strain evidence="1 2">F0542</strain>
    </source>
</reference>
<dbReference type="Pfam" id="PF13641">
    <property type="entry name" value="Glyco_tranf_2_3"/>
    <property type="match status" value="1"/>
</dbReference>
<dbReference type="PANTHER" id="PTHR43179">
    <property type="entry name" value="RHAMNOSYLTRANSFERASE WBBL"/>
    <property type="match status" value="1"/>
</dbReference>
<dbReference type="CDD" id="cd04186">
    <property type="entry name" value="GT_2_like_c"/>
    <property type="match status" value="1"/>
</dbReference>
<evidence type="ECO:0000313" key="2">
    <source>
        <dbReference type="Proteomes" id="UP000016536"/>
    </source>
</evidence>
<comment type="caution">
    <text evidence="1">The sequence shown here is derived from an EMBL/GenBank/DDBJ whole genome shotgun (WGS) entry which is preliminary data.</text>
</comment>
<dbReference type="PATRIC" id="fig|1321818.3.peg.2280"/>
<sequence length="274" mass="29224">MAFNPGEELDRFLASLAAATARRFTVVIADNGTEHDVVTAAAQRHGARVVGDGTNLGYGAGANLAAADLQEDWVVVANPDLVWEPGSLDVLIDAGLANPTAGCLGPLLLNTDGTIYPSGRALPSLVKGAGHAVLGKVWPTNPFSAAYHTAEQGCPGGIRSVGWLSGACLLLPAAAWRRLGGFDDGYFMFFEDVDLGERVGRAGWLNVQVRDSVVIHEQGASWKARPEKMIRAHHASARHYLSGVYDAPWQAPVRWALCGGLRLREELEVLASRH</sequence>
<keyword evidence="2" id="KW-1185">Reference proteome</keyword>
<organism evidence="1 2">
    <name type="scientific">Actinomyces johnsonii F0542</name>
    <dbReference type="NCBI Taxonomy" id="1321818"/>
    <lineage>
        <taxon>Bacteria</taxon>
        <taxon>Bacillati</taxon>
        <taxon>Actinomycetota</taxon>
        <taxon>Actinomycetes</taxon>
        <taxon>Actinomycetales</taxon>
        <taxon>Actinomycetaceae</taxon>
        <taxon>Actinomyces</taxon>
    </lineage>
</organism>
<dbReference type="HOGENOM" id="CLU_023845_0_0_11"/>
<gene>
    <name evidence="1" type="ORF">HMPREF1979_02728</name>
</gene>
<name>U1RUZ4_9ACTO</name>
<proteinExistence type="predicted"/>
<dbReference type="SUPFAM" id="SSF53448">
    <property type="entry name" value="Nucleotide-diphospho-sugar transferases"/>
    <property type="match status" value="1"/>
</dbReference>